<dbReference type="Proteomes" id="UP000218288">
    <property type="component" value="Chromosome"/>
</dbReference>
<dbReference type="EMBL" id="AP014809">
    <property type="protein sequence ID" value="BAU92406.1"/>
    <property type="molecule type" value="Genomic_DNA"/>
</dbReference>
<organism evidence="3 4">
    <name type="scientific">Methylorubrum populi</name>
    <dbReference type="NCBI Taxonomy" id="223967"/>
    <lineage>
        <taxon>Bacteria</taxon>
        <taxon>Pseudomonadati</taxon>
        <taxon>Pseudomonadota</taxon>
        <taxon>Alphaproteobacteria</taxon>
        <taxon>Hyphomicrobiales</taxon>
        <taxon>Methylobacteriaceae</taxon>
        <taxon>Methylorubrum</taxon>
    </lineage>
</organism>
<feature type="domain" description="TadE-like" evidence="2">
    <location>
        <begin position="29"/>
        <end position="71"/>
    </location>
</feature>
<dbReference type="Pfam" id="PF07811">
    <property type="entry name" value="TadE"/>
    <property type="match status" value="1"/>
</dbReference>
<dbReference type="InterPro" id="IPR012495">
    <property type="entry name" value="TadE-like_dom"/>
</dbReference>
<keyword evidence="1" id="KW-0812">Transmembrane</keyword>
<keyword evidence="1" id="KW-1133">Transmembrane helix</keyword>
<evidence type="ECO:0000313" key="4">
    <source>
        <dbReference type="Proteomes" id="UP000218288"/>
    </source>
</evidence>
<reference evidence="3 4" key="1">
    <citation type="journal article" date="2016" name="Genome Announc.">
        <title>Complete Genome Sequence of Methylobacterium populi P-1M, Isolated from Pink-Pigmented Household Biofilm.</title>
        <authorList>
            <person name="Morohoshi T."/>
            <person name="Ikeda T."/>
        </authorList>
    </citation>
    <scope>NUCLEOTIDE SEQUENCE [LARGE SCALE GENOMIC DNA]</scope>
    <source>
        <strain evidence="3 4">P-1M</strain>
    </source>
</reference>
<evidence type="ECO:0000313" key="3">
    <source>
        <dbReference type="EMBL" id="BAU92406.1"/>
    </source>
</evidence>
<feature type="transmembrane region" description="Helical" evidence="1">
    <location>
        <begin position="35"/>
        <end position="58"/>
    </location>
</feature>
<evidence type="ECO:0000259" key="2">
    <source>
        <dbReference type="Pfam" id="PF07811"/>
    </source>
</evidence>
<accession>A0A160PHR7</accession>
<dbReference type="RefSeq" id="WP_244573342.1">
    <property type="nucleotide sequence ID" value="NZ_AP014809.1"/>
</dbReference>
<protein>
    <submittedName>
        <fullName evidence="3">TadE family protein</fullName>
    </submittedName>
</protein>
<evidence type="ECO:0000256" key="1">
    <source>
        <dbReference type="SAM" id="Phobius"/>
    </source>
</evidence>
<gene>
    <name evidence="3" type="ORF">MPPM_3801</name>
</gene>
<proteinExistence type="predicted"/>
<keyword evidence="1" id="KW-0472">Membrane</keyword>
<name>A0A160PHR7_9HYPH</name>
<dbReference type="AlphaFoldDB" id="A0A160PHR7"/>
<sequence length="197" mass="21534">MKASRLLQHFRRFSASGVLRSRFARNVDGVAAVELSLVILPLFVLVLVIMEASILAFAQHQLDVSVQRAARLVRTGAFQEDAGGTDVAQQLRGLLCGSGLRFYQCDEMRFDLVRSATFAIKQISPAYDAGRGDWAAGFGSQFDCPVGGAVHVLRAAVPMLRPFRFLDYTGQRMPGGRQLLMSTAVFRAESYAEGSCP</sequence>